<dbReference type="EMBL" id="CP034205">
    <property type="protein sequence ID" value="QBZ57144.1"/>
    <property type="molecule type" value="Genomic_DNA"/>
</dbReference>
<dbReference type="AlphaFoldDB" id="A0A4P7NAF2"/>
<evidence type="ECO:0000256" key="1">
    <source>
        <dbReference type="SAM" id="Phobius"/>
    </source>
</evidence>
<organism evidence="3 4">
    <name type="scientific">Pyricularia oryzae</name>
    <name type="common">Rice blast fungus</name>
    <name type="synonym">Magnaporthe oryzae</name>
    <dbReference type="NCBI Taxonomy" id="318829"/>
    <lineage>
        <taxon>Eukaryota</taxon>
        <taxon>Fungi</taxon>
        <taxon>Dikarya</taxon>
        <taxon>Ascomycota</taxon>
        <taxon>Pezizomycotina</taxon>
        <taxon>Sordariomycetes</taxon>
        <taxon>Sordariomycetidae</taxon>
        <taxon>Magnaporthales</taxon>
        <taxon>Pyriculariaceae</taxon>
        <taxon>Pyricularia</taxon>
    </lineage>
</organism>
<reference evidence="3 4" key="1">
    <citation type="journal article" date="2019" name="Mol. Biol. Evol.">
        <title>Blast fungal genomes show frequent chromosomal changes, gene gains and losses, and effector gene turnover.</title>
        <authorList>
            <person name="Gomez Luciano L.B."/>
            <person name="Jason Tsai I."/>
            <person name="Chuma I."/>
            <person name="Tosa Y."/>
            <person name="Chen Y.H."/>
            <person name="Li J.Y."/>
            <person name="Li M.Y."/>
            <person name="Jade Lu M.Y."/>
            <person name="Nakayashiki H."/>
            <person name="Li W.H."/>
        </authorList>
    </citation>
    <scope>NUCLEOTIDE SEQUENCE [LARGE SCALE GENOMIC DNA]</scope>
    <source>
        <strain evidence="3">MZ5-1-6</strain>
    </source>
</reference>
<dbReference type="OMA" id="LWRMEDA"/>
<dbReference type="Pfam" id="PF24803">
    <property type="entry name" value="DUF7704"/>
    <property type="match status" value="1"/>
</dbReference>
<evidence type="ECO:0000313" key="3">
    <source>
        <dbReference type="EMBL" id="QBZ57144.1"/>
    </source>
</evidence>
<feature type="transmembrane region" description="Helical" evidence="1">
    <location>
        <begin position="14"/>
        <end position="33"/>
    </location>
</feature>
<sequence length="152" mass="17326">MTSVQRIPTLYRTMLSWVEPVFCASGTVLAMFDPTRYIDTMTPHFAYDPPVHRILLDQVGAVYLLMAFNSAVVLRVTDDLRVWKAVMGGIWVSDMLHIRATVKELGVDVILNPLAWRAVDSINLGILVGMMLLRIAFIFEIGFEKQSKRKRR</sequence>
<dbReference type="InterPro" id="IPR056121">
    <property type="entry name" value="DUF7704"/>
</dbReference>
<keyword evidence="1" id="KW-1133">Transmembrane helix</keyword>
<evidence type="ECO:0000259" key="2">
    <source>
        <dbReference type="Pfam" id="PF24803"/>
    </source>
</evidence>
<proteinExistence type="predicted"/>
<protein>
    <recommendedName>
        <fullName evidence="2">DUF7704 domain-containing protein</fullName>
    </recommendedName>
</protein>
<evidence type="ECO:0000313" key="4">
    <source>
        <dbReference type="Proteomes" id="UP000294847"/>
    </source>
</evidence>
<name>A0A4P7NAF2_PYROR</name>
<dbReference type="VEuPathDB" id="FungiDB:M_BR32_EuGene_00064741"/>
<keyword evidence="1" id="KW-0812">Transmembrane</keyword>
<gene>
    <name evidence="3" type="ORF">PoMZ_02066</name>
</gene>
<accession>A0A4P7NAF2</accession>
<dbReference type="Proteomes" id="UP000294847">
    <property type="component" value="Chromosome 2"/>
</dbReference>
<dbReference type="PANTHER" id="PTHR37019">
    <property type="entry name" value="CHROMOSOME 1, WHOLE GENOME SHOTGUN SEQUENCE"/>
    <property type="match status" value="1"/>
</dbReference>
<feature type="domain" description="DUF7704" evidence="2">
    <location>
        <begin position="6"/>
        <end position="140"/>
    </location>
</feature>
<dbReference type="PANTHER" id="PTHR37019:SF1">
    <property type="entry name" value="EXPERA DOMAIN-CONTAINING PROTEIN"/>
    <property type="match status" value="1"/>
</dbReference>
<feature type="transmembrane region" description="Helical" evidence="1">
    <location>
        <begin position="122"/>
        <end position="143"/>
    </location>
</feature>
<keyword evidence="1" id="KW-0472">Membrane</keyword>